<dbReference type="AlphaFoldDB" id="A0A3A4AYQ8"/>
<organism evidence="3 4">
    <name type="scientific">Bailinhaonella thermotolerans</name>
    <dbReference type="NCBI Taxonomy" id="1070861"/>
    <lineage>
        <taxon>Bacteria</taxon>
        <taxon>Bacillati</taxon>
        <taxon>Actinomycetota</taxon>
        <taxon>Actinomycetes</taxon>
        <taxon>Streptosporangiales</taxon>
        <taxon>Streptosporangiaceae</taxon>
        <taxon>Bailinhaonella</taxon>
    </lineage>
</organism>
<evidence type="ECO:0000259" key="2">
    <source>
        <dbReference type="Pfam" id="PF11706"/>
    </source>
</evidence>
<dbReference type="InterPro" id="IPR010852">
    <property type="entry name" value="ABATE"/>
</dbReference>
<protein>
    <submittedName>
        <fullName evidence="3">CGNR zinc finger domain-containing protein</fullName>
    </submittedName>
</protein>
<dbReference type="Pfam" id="PF11706">
    <property type="entry name" value="zf-CGNR"/>
    <property type="match status" value="1"/>
</dbReference>
<reference evidence="3 4" key="1">
    <citation type="submission" date="2018-09" db="EMBL/GenBank/DDBJ databases">
        <title>YIM 75507 draft genome.</title>
        <authorList>
            <person name="Tang S."/>
            <person name="Feng Y."/>
        </authorList>
    </citation>
    <scope>NUCLEOTIDE SEQUENCE [LARGE SCALE GENOMIC DNA]</scope>
    <source>
        <strain evidence="3 4">YIM 75507</strain>
    </source>
</reference>
<accession>A0A3A4AYQ8</accession>
<dbReference type="Proteomes" id="UP000265768">
    <property type="component" value="Unassembled WGS sequence"/>
</dbReference>
<proteinExistence type="predicted"/>
<dbReference type="SUPFAM" id="SSF160904">
    <property type="entry name" value="Jann2411-like"/>
    <property type="match status" value="1"/>
</dbReference>
<dbReference type="OrthoDB" id="3531194at2"/>
<comment type="caution">
    <text evidence="3">The sequence shown here is derived from an EMBL/GenBank/DDBJ whole genome shotgun (WGS) entry which is preliminary data.</text>
</comment>
<dbReference type="PANTHER" id="PTHR35525">
    <property type="entry name" value="BLL6575 PROTEIN"/>
    <property type="match status" value="1"/>
</dbReference>
<evidence type="ECO:0000313" key="4">
    <source>
        <dbReference type="Proteomes" id="UP000265768"/>
    </source>
</evidence>
<sequence>MDRGSGAGPRSGVQVPAGDLRRPDPDVRVMELRAKSPYVGGMGRSGEVTGYRNDGVQTAVALVNAGDATPGELAELLVSYKFKVDRPLTGEEARTLRAWARDLRPVFAETALERVVDVLNALMLSVPMHPHLSDHGLGPHLHYGPPGAPLVDRVRANTAVGLAFVVCERGADRLGVCLARGCDRVYADVSRGPRRQYCSKTCLNRATVAAHRSRKAAPPT</sequence>
<evidence type="ECO:0000313" key="3">
    <source>
        <dbReference type="EMBL" id="RJL35497.1"/>
    </source>
</evidence>
<dbReference type="InterPro" id="IPR023286">
    <property type="entry name" value="ABATE_dom_sf"/>
</dbReference>
<dbReference type="EMBL" id="QZEY01000001">
    <property type="protein sequence ID" value="RJL35497.1"/>
    <property type="molecule type" value="Genomic_DNA"/>
</dbReference>
<evidence type="ECO:0000256" key="1">
    <source>
        <dbReference type="SAM" id="MobiDB-lite"/>
    </source>
</evidence>
<gene>
    <name evidence="3" type="ORF">D5H75_01445</name>
</gene>
<feature type="domain" description="Zinc finger CGNR" evidence="2">
    <location>
        <begin position="173"/>
        <end position="215"/>
    </location>
</feature>
<dbReference type="InterPro" id="IPR021005">
    <property type="entry name" value="Znf_CGNR"/>
</dbReference>
<feature type="region of interest" description="Disordered" evidence="1">
    <location>
        <begin position="1"/>
        <end position="24"/>
    </location>
</feature>
<keyword evidence="4" id="KW-1185">Reference proteome</keyword>
<dbReference type="Gene3D" id="1.10.3300.10">
    <property type="entry name" value="Jann2411-like domain"/>
    <property type="match status" value="1"/>
</dbReference>
<name>A0A3A4AYQ8_9ACTN</name>
<dbReference type="PANTHER" id="PTHR35525:SF3">
    <property type="entry name" value="BLL6575 PROTEIN"/>
    <property type="match status" value="1"/>
</dbReference>